<dbReference type="RefSeq" id="WP_187013661.1">
    <property type="nucleotide sequence ID" value="NZ_JACOQI010000002.1"/>
</dbReference>
<keyword evidence="3" id="KW-1185">Reference proteome</keyword>
<dbReference type="EMBL" id="JACOQI010000002">
    <property type="protein sequence ID" value="MBC5769278.1"/>
    <property type="molecule type" value="Genomic_DNA"/>
</dbReference>
<evidence type="ECO:0000313" key="3">
    <source>
        <dbReference type="Proteomes" id="UP000620327"/>
    </source>
</evidence>
<comment type="caution">
    <text evidence="2">The sequence shown here is derived from an EMBL/GenBank/DDBJ whole genome shotgun (WGS) entry which is preliminary data.</text>
</comment>
<keyword evidence="1" id="KW-1133">Transmembrane helix</keyword>
<dbReference type="InterPro" id="IPR002798">
    <property type="entry name" value="SpoIIM-like"/>
</dbReference>
<evidence type="ECO:0008006" key="4">
    <source>
        <dbReference type="Google" id="ProtNLM"/>
    </source>
</evidence>
<feature type="transmembrane region" description="Helical" evidence="1">
    <location>
        <begin position="120"/>
        <end position="142"/>
    </location>
</feature>
<proteinExistence type="predicted"/>
<feature type="transmembrane region" description="Helical" evidence="1">
    <location>
        <begin position="59"/>
        <end position="75"/>
    </location>
</feature>
<keyword evidence="1" id="KW-0812">Transmembrane</keyword>
<organism evidence="2 3">
    <name type="scientific">Dysosmobacter segnis</name>
    <dbReference type="NCBI Taxonomy" id="2763042"/>
    <lineage>
        <taxon>Bacteria</taxon>
        <taxon>Bacillati</taxon>
        <taxon>Bacillota</taxon>
        <taxon>Clostridia</taxon>
        <taxon>Eubacteriales</taxon>
        <taxon>Oscillospiraceae</taxon>
        <taxon>Dysosmobacter</taxon>
    </lineage>
</organism>
<protein>
    <recommendedName>
        <fullName evidence="4">Stage II sporulation protein M</fullName>
    </recommendedName>
</protein>
<sequence length="206" mass="22027">MKWNRAERWTDPSRLHSLLLAVFFFLGIGAGVVCAGRISGDVERELTTYLTDYLALAQSQDLGISVVCSLTLLYLQGPVLAFLCGVCSAGILLLPLLAAAAGFFPAYAAGCLTASFGGRGLLLALAFFGFRCLVTVPCFFLLAAPAMGRAAALRGLSRGRRCAAFSACGRGCWLGFGIVCLILCLGAWIELRLSPFLLRALLERFF</sequence>
<dbReference type="AlphaFoldDB" id="A0A923MFA1"/>
<keyword evidence="1" id="KW-0472">Membrane</keyword>
<evidence type="ECO:0000313" key="2">
    <source>
        <dbReference type="EMBL" id="MBC5769278.1"/>
    </source>
</evidence>
<reference evidence="2" key="1">
    <citation type="submission" date="2020-08" db="EMBL/GenBank/DDBJ databases">
        <title>Genome public.</title>
        <authorList>
            <person name="Liu C."/>
            <person name="Sun Q."/>
        </authorList>
    </citation>
    <scope>NUCLEOTIDE SEQUENCE</scope>
    <source>
        <strain evidence="2">BX15</strain>
    </source>
</reference>
<dbReference type="Proteomes" id="UP000620327">
    <property type="component" value="Unassembled WGS sequence"/>
</dbReference>
<gene>
    <name evidence="2" type="ORF">H8Z83_02820</name>
</gene>
<name>A0A923MFA1_9FIRM</name>
<evidence type="ECO:0000256" key="1">
    <source>
        <dbReference type="SAM" id="Phobius"/>
    </source>
</evidence>
<feature type="transmembrane region" description="Helical" evidence="1">
    <location>
        <begin position="82"/>
        <end position="108"/>
    </location>
</feature>
<dbReference type="Pfam" id="PF01944">
    <property type="entry name" value="SpoIIM"/>
    <property type="match status" value="1"/>
</dbReference>
<accession>A0A923MFA1</accession>
<feature type="transmembrane region" description="Helical" evidence="1">
    <location>
        <begin position="163"/>
        <end position="189"/>
    </location>
</feature>